<dbReference type="InterPro" id="IPR036291">
    <property type="entry name" value="NAD(P)-bd_dom_sf"/>
</dbReference>
<gene>
    <name evidence="2" type="ORF">CTEST_06945</name>
</gene>
<dbReference type="STRING" id="136857.CTEST_06945"/>
<dbReference type="OrthoDB" id="4248066at2"/>
<name>A0A0G3H601_9CORY</name>
<evidence type="ECO:0000313" key="3">
    <source>
        <dbReference type="Proteomes" id="UP000035540"/>
    </source>
</evidence>
<dbReference type="RefSeq" id="WP_047253108.1">
    <property type="nucleotide sequence ID" value="NZ_CP011545.1"/>
</dbReference>
<dbReference type="SUPFAM" id="SSF51735">
    <property type="entry name" value="NAD(P)-binding Rossmann-fold domains"/>
    <property type="match status" value="1"/>
</dbReference>
<dbReference type="PANTHER" id="PTHR15020:SF50">
    <property type="entry name" value="UPF0659 PROTEIN YMR090W"/>
    <property type="match status" value="1"/>
</dbReference>
<evidence type="ECO:0000259" key="1">
    <source>
        <dbReference type="Pfam" id="PF13460"/>
    </source>
</evidence>
<reference evidence="2 3" key="1">
    <citation type="journal article" date="2015" name="Genome Announc.">
        <title>Complete Genome Sequence of the Type Strain Corynebacterium testudinoris DSM 44614, Recovered from Necrotic Lesions in the Mouth of a Tortoise.</title>
        <authorList>
            <person name="Ruckert C."/>
            <person name="Kriete M."/>
            <person name="Jaenicke S."/>
            <person name="Winkler A."/>
            <person name="Tauch A."/>
        </authorList>
    </citation>
    <scope>NUCLEOTIDE SEQUENCE [LARGE SCALE GENOMIC DNA]</scope>
    <source>
        <strain evidence="2 3">DSM 44614</strain>
    </source>
</reference>
<keyword evidence="3" id="KW-1185">Reference proteome</keyword>
<sequence length="225" mass="23839">MTHSAQKILLIGGHGRVAQLATSRLVSAGLDVTSLIRKPEQVSDIEALGATPLVRDLTALSVDDWADILGDYDIAVWSAGNGGRGGEADTYAIDRDGALACIDALEQLANPPKFLMVSYLGSLDHGIDPEDSFYPYADSKETVDRRLLASELDYVILAPATLTMEEAGGVDIVANQPTGSYTTSRALVADVITALAQRPKLPEEKIVAFVDGSGTLAQFAELPPQ</sequence>
<dbReference type="InterPro" id="IPR016040">
    <property type="entry name" value="NAD(P)-bd_dom"/>
</dbReference>
<dbReference type="KEGG" id="cted:CTEST_06945"/>
<reference evidence="3" key="2">
    <citation type="submission" date="2015-05" db="EMBL/GenBank/DDBJ databases">
        <title>Complete genome sequence of Corynebacterium testudinoris DSM 44614, recovered from necrotic lesions in the mouth of a tortoise.</title>
        <authorList>
            <person name="Ruckert C."/>
            <person name="Albersmeier A."/>
            <person name="Winkler A."/>
            <person name="Tauch A."/>
        </authorList>
    </citation>
    <scope>NUCLEOTIDE SEQUENCE [LARGE SCALE GENOMIC DNA]</scope>
    <source>
        <strain evidence="3">DSM 44614</strain>
    </source>
</reference>
<dbReference type="Pfam" id="PF13460">
    <property type="entry name" value="NAD_binding_10"/>
    <property type="match status" value="1"/>
</dbReference>
<dbReference type="Proteomes" id="UP000035540">
    <property type="component" value="Chromosome"/>
</dbReference>
<accession>A0A0G3H601</accession>
<evidence type="ECO:0000313" key="2">
    <source>
        <dbReference type="EMBL" id="AKK08826.1"/>
    </source>
</evidence>
<organism evidence="2 3">
    <name type="scientific">Corynebacterium testudinoris</name>
    <dbReference type="NCBI Taxonomy" id="136857"/>
    <lineage>
        <taxon>Bacteria</taxon>
        <taxon>Bacillati</taxon>
        <taxon>Actinomycetota</taxon>
        <taxon>Actinomycetes</taxon>
        <taxon>Mycobacteriales</taxon>
        <taxon>Corynebacteriaceae</taxon>
        <taxon>Corynebacterium</taxon>
    </lineage>
</organism>
<dbReference type="AlphaFoldDB" id="A0A0G3H601"/>
<dbReference type="Gene3D" id="3.40.50.720">
    <property type="entry name" value="NAD(P)-binding Rossmann-like Domain"/>
    <property type="match status" value="1"/>
</dbReference>
<dbReference type="PATRIC" id="fig|136857.5.peg.1384"/>
<feature type="domain" description="NAD(P)-binding" evidence="1">
    <location>
        <begin position="12"/>
        <end position="199"/>
    </location>
</feature>
<dbReference type="EMBL" id="CP011545">
    <property type="protein sequence ID" value="AKK08826.1"/>
    <property type="molecule type" value="Genomic_DNA"/>
</dbReference>
<protein>
    <submittedName>
        <fullName evidence="2">NADH(P)-binding</fullName>
    </submittedName>
</protein>
<proteinExistence type="predicted"/>
<dbReference type="PANTHER" id="PTHR15020">
    <property type="entry name" value="FLAVIN REDUCTASE-RELATED"/>
    <property type="match status" value="1"/>
</dbReference>